<dbReference type="InterPro" id="IPR051648">
    <property type="entry name" value="CWI-Assembly_Regulator"/>
</dbReference>
<evidence type="ECO:0000313" key="6">
    <source>
        <dbReference type="EMBL" id="KAG5927410.1"/>
    </source>
</evidence>
<evidence type="ECO:0000313" key="7">
    <source>
        <dbReference type="Proteomes" id="UP000811619"/>
    </source>
</evidence>
<dbReference type="GO" id="GO:0005886">
    <property type="term" value="C:plasma membrane"/>
    <property type="evidence" value="ECO:0007669"/>
    <property type="project" value="TreeGrafter"/>
</dbReference>
<protein>
    <submittedName>
        <fullName evidence="6">Uncharacterized protein</fullName>
    </submittedName>
</protein>
<gene>
    <name evidence="6" type="ORF">E4U42_002282</name>
</gene>
<reference evidence="6" key="1">
    <citation type="journal article" date="2020" name="bioRxiv">
        <title>Whole genome comparisons of ergot fungi reveals the divergence and evolution of species within the genus Claviceps are the result of varying mechanisms driving genome evolution and host range expansion.</title>
        <authorList>
            <person name="Wyka S.A."/>
            <person name="Mondo S.J."/>
            <person name="Liu M."/>
            <person name="Dettman J."/>
            <person name="Nalam V."/>
            <person name="Broders K.D."/>
        </authorList>
    </citation>
    <scope>NUCLEOTIDE SEQUENCE</scope>
    <source>
        <strain evidence="6">CCC 489</strain>
    </source>
</reference>
<dbReference type="EMBL" id="SRPY01000183">
    <property type="protein sequence ID" value="KAG5927410.1"/>
    <property type="molecule type" value="Genomic_DNA"/>
</dbReference>
<dbReference type="GO" id="GO:0009277">
    <property type="term" value="C:fungal-type cell wall"/>
    <property type="evidence" value="ECO:0007669"/>
    <property type="project" value="TreeGrafter"/>
</dbReference>
<sequence>MHSVSLFSAVLAVAGLASAQTPCKKDIRISEPTPIIDCDVIEGNIEVDQKVAGSLQIEGPKQIKGDLIINNATQLISISSSSINSIGGTLRLQGLQLLSNFEMQSLKSVDKLELINLNLLSALTLGTSGVTKAASIRIQDTFISDLSGLNVATADNITIANNSRLKSFVAKLENVTYTLSVVGNADSMKVQLANLKHAGELDFRSIQSFDASSLETAGRVSFQESPELLSVSANNLTSIKNSLTLNNNKKLANISFTALKTIGGDMTILNNTALMKINKFPQLKTIGSVLLAGSFNTVEIPKLDDISGSVTVTSTTDISEFCGFFDGLKTKGLIRGKESCTSNNTKANEGGSGGTSGGKKSGGSDDDSAATSISVSSVLLGLAFIASFAQLL</sequence>
<keyword evidence="3" id="KW-0325">Glycoprotein</keyword>
<dbReference type="AlphaFoldDB" id="A0A8K0JB64"/>
<feature type="compositionally biased region" description="Gly residues" evidence="4">
    <location>
        <begin position="350"/>
        <end position="361"/>
    </location>
</feature>
<dbReference type="GO" id="GO:0031505">
    <property type="term" value="P:fungal-type cell wall organization"/>
    <property type="evidence" value="ECO:0007669"/>
    <property type="project" value="TreeGrafter"/>
</dbReference>
<proteinExistence type="predicted"/>
<comment type="caution">
    <text evidence="6">The sequence shown here is derived from an EMBL/GenBank/DDBJ whole genome shotgun (WGS) entry which is preliminary data.</text>
</comment>
<dbReference type="PANTHER" id="PTHR31018">
    <property type="entry name" value="SPORULATION-SPECIFIC PROTEIN-RELATED"/>
    <property type="match status" value="1"/>
</dbReference>
<feature type="signal peptide" evidence="5">
    <location>
        <begin position="1"/>
        <end position="19"/>
    </location>
</feature>
<dbReference type="OrthoDB" id="536881at2759"/>
<feature type="chain" id="PRO_5035471755" evidence="5">
    <location>
        <begin position="20"/>
        <end position="392"/>
    </location>
</feature>
<dbReference type="PANTHER" id="PTHR31018:SF3">
    <property type="entry name" value="RECEPTOR PROTEIN-TYROSINE KINASE"/>
    <property type="match status" value="1"/>
</dbReference>
<evidence type="ECO:0000256" key="2">
    <source>
        <dbReference type="ARBA" id="ARBA00022729"/>
    </source>
</evidence>
<dbReference type="SUPFAM" id="SSF52058">
    <property type="entry name" value="L domain-like"/>
    <property type="match status" value="2"/>
</dbReference>
<dbReference type="Proteomes" id="UP000811619">
    <property type="component" value="Unassembled WGS sequence"/>
</dbReference>
<feature type="region of interest" description="Disordered" evidence="4">
    <location>
        <begin position="339"/>
        <end position="366"/>
    </location>
</feature>
<evidence type="ECO:0000256" key="3">
    <source>
        <dbReference type="ARBA" id="ARBA00023180"/>
    </source>
</evidence>
<evidence type="ECO:0000256" key="1">
    <source>
        <dbReference type="ARBA" id="ARBA00004196"/>
    </source>
</evidence>
<dbReference type="GO" id="GO:0009986">
    <property type="term" value="C:cell surface"/>
    <property type="evidence" value="ECO:0007669"/>
    <property type="project" value="TreeGrafter"/>
</dbReference>
<evidence type="ECO:0000256" key="5">
    <source>
        <dbReference type="SAM" id="SignalP"/>
    </source>
</evidence>
<evidence type="ECO:0000256" key="4">
    <source>
        <dbReference type="SAM" id="MobiDB-lite"/>
    </source>
</evidence>
<comment type="subcellular location">
    <subcellularLocation>
        <location evidence="1">Cell envelope</location>
    </subcellularLocation>
</comment>
<name>A0A8K0JB64_9HYPO</name>
<keyword evidence="7" id="KW-1185">Reference proteome</keyword>
<keyword evidence="2 5" id="KW-0732">Signal</keyword>
<organism evidence="6 7">
    <name type="scientific">Claviceps africana</name>
    <dbReference type="NCBI Taxonomy" id="83212"/>
    <lineage>
        <taxon>Eukaryota</taxon>
        <taxon>Fungi</taxon>
        <taxon>Dikarya</taxon>
        <taxon>Ascomycota</taxon>
        <taxon>Pezizomycotina</taxon>
        <taxon>Sordariomycetes</taxon>
        <taxon>Hypocreomycetidae</taxon>
        <taxon>Hypocreales</taxon>
        <taxon>Clavicipitaceae</taxon>
        <taxon>Claviceps</taxon>
    </lineage>
</organism>
<accession>A0A8K0JB64</accession>